<dbReference type="InterPro" id="IPR012337">
    <property type="entry name" value="RNaseH-like_sf"/>
</dbReference>
<reference evidence="5" key="1">
    <citation type="submission" date="2020-07" db="EMBL/GenBank/DDBJ databases">
        <title>Huge and variable diversity of episymbiotic CPR bacteria and DPANN archaea in groundwater ecosystems.</title>
        <authorList>
            <person name="He C.Y."/>
            <person name="Keren R."/>
            <person name="Whittaker M."/>
            <person name="Farag I.F."/>
            <person name="Doudna J."/>
            <person name="Cate J.H.D."/>
            <person name="Banfield J.F."/>
        </authorList>
    </citation>
    <scope>NUCLEOTIDE SEQUENCE</scope>
    <source>
        <strain evidence="5">NC_groundwater_1482_Ag_S-0.65um_47_24</strain>
    </source>
</reference>
<dbReference type="InterPro" id="IPR011545">
    <property type="entry name" value="DEAD/DEAH_box_helicase_dom"/>
</dbReference>
<organism evidence="5 6">
    <name type="scientific">Tectimicrobiota bacterium</name>
    <dbReference type="NCBI Taxonomy" id="2528274"/>
    <lineage>
        <taxon>Bacteria</taxon>
        <taxon>Pseudomonadati</taxon>
        <taxon>Nitrospinota/Tectimicrobiota group</taxon>
        <taxon>Candidatus Tectimicrobiota</taxon>
    </lineage>
</organism>
<dbReference type="Pfam" id="PF22982">
    <property type="entry name" value="WHD_HRQ1"/>
    <property type="match status" value="1"/>
</dbReference>
<evidence type="ECO:0000313" key="5">
    <source>
        <dbReference type="EMBL" id="MBI4595392.1"/>
    </source>
</evidence>
<dbReference type="Pfam" id="PF00270">
    <property type="entry name" value="DEAD"/>
    <property type="match status" value="1"/>
</dbReference>
<dbReference type="GO" id="GO:0043138">
    <property type="term" value="F:3'-5' DNA helicase activity"/>
    <property type="evidence" value="ECO:0007669"/>
    <property type="project" value="TreeGrafter"/>
</dbReference>
<dbReference type="Gene3D" id="3.30.420.10">
    <property type="entry name" value="Ribonuclease H-like superfamily/Ribonuclease H"/>
    <property type="match status" value="1"/>
</dbReference>
<evidence type="ECO:0000313" key="6">
    <source>
        <dbReference type="Proteomes" id="UP000772181"/>
    </source>
</evidence>
<dbReference type="Pfam" id="PF09369">
    <property type="entry name" value="MZB"/>
    <property type="match status" value="1"/>
</dbReference>
<dbReference type="AlphaFoldDB" id="A0A933GKS0"/>
<dbReference type="InterPro" id="IPR036397">
    <property type="entry name" value="RNaseH_sf"/>
</dbReference>
<dbReference type="PANTHER" id="PTHR47957:SF3">
    <property type="entry name" value="ATP-DEPENDENT HELICASE HRQ1"/>
    <property type="match status" value="1"/>
</dbReference>
<accession>A0A933GKS0</accession>
<dbReference type="InterPro" id="IPR027417">
    <property type="entry name" value="P-loop_NTPase"/>
</dbReference>
<comment type="caution">
    <text evidence="5">The sequence shown here is derived from an EMBL/GenBank/DDBJ whole genome shotgun (WGS) entry which is preliminary data.</text>
</comment>
<dbReference type="InterPro" id="IPR001650">
    <property type="entry name" value="Helicase_C-like"/>
</dbReference>
<evidence type="ECO:0000259" key="3">
    <source>
        <dbReference type="PROSITE" id="PS51192"/>
    </source>
</evidence>
<dbReference type="GO" id="GO:0006289">
    <property type="term" value="P:nucleotide-excision repair"/>
    <property type="evidence" value="ECO:0007669"/>
    <property type="project" value="TreeGrafter"/>
</dbReference>
<dbReference type="PROSITE" id="PS51194">
    <property type="entry name" value="HELICASE_CTER"/>
    <property type="match status" value="1"/>
</dbReference>
<dbReference type="SUPFAM" id="SSF53098">
    <property type="entry name" value="Ribonuclease H-like"/>
    <property type="match status" value="1"/>
</dbReference>
<dbReference type="Proteomes" id="UP000772181">
    <property type="component" value="Unassembled WGS sequence"/>
</dbReference>
<evidence type="ECO:0000256" key="1">
    <source>
        <dbReference type="ARBA" id="ARBA00022741"/>
    </source>
</evidence>
<dbReference type="Pfam" id="PF13482">
    <property type="entry name" value="RNase_H_2"/>
    <property type="match status" value="1"/>
</dbReference>
<protein>
    <submittedName>
        <fullName evidence="5">DEAD/DEAH box helicase</fullName>
    </submittedName>
</protein>
<name>A0A933GKS0_UNCTE</name>
<dbReference type="GO" id="GO:0036297">
    <property type="term" value="P:interstrand cross-link repair"/>
    <property type="evidence" value="ECO:0007669"/>
    <property type="project" value="TreeGrafter"/>
</dbReference>
<dbReference type="GO" id="GO:0003676">
    <property type="term" value="F:nucleic acid binding"/>
    <property type="evidence" value="ECO:0007669"/>
    <property type="project" value="InterPro"/>
</dbReference>
<dbReference type="Gene3D" id="3.40.50.300">
    <property type="entry name" value="P-loop containing nucleotide triphosphate hydrolases"/>
    <property type="match status" value="2"/>
</dbReference>
<sequence length="987" mass="112418">MFLQTKSIEQFIEQLKYSSELGPSVAYHHKILEQTETFADLNPPLIPELRAALREQGIIRLYKHQATAIELVRENQNVVMATPTASGKTLCYNLPIFESILKDNDCRALYIFPIKALEQDQLKSIQQFSRLLQNRIRAAIYDGDTSSYQRKKIRDSSPHIIITNPDMVHMGFLPYHTRWSHFFARLRYIVIDEIHTYRGILGSHLVQLLRRLQRICLFYGSRPTFITCSATIANPAKLAEDLTALPFRSICKSGAPSPTSHFIFYNPSISPYTESAKIFRRCIQAGFKTIAFTKARKITELLHRWIIQAEPKLSNRISSYRSGFLPEERREIEKKLFAGELQGVISTSALEMGIDVGGLDVCLLVGYPGTISATWQRSGRVGRGSRESLIILIAQPNALDQYFMHNPLDFFRRPPEEALVDPENENILMEHLVCAAAEIPLNSEEGLLPPLKYAKFLEQLEEQGKVLRSAGGKEWFSAKTYPQKDVNIRSLGESYTIFADIDEKGARGQFNEKEMRVIGRNSGSRAQSECHPGAVYLHRAQQYLVTRWDEENRNIYVRQMGEDYYTQPQSEKETEILSCDRSRVVGNFVIRQGRLKVTEKVVGYEKRRLFGQELLGVYPLGMTPQVFETVGIWIELEDQIKSIIKKNKLDFMGGIHAVEHASLAIFPLFVLCDRNDLGGISYPMHPQIKKGAIFFYDGYPGGVGLCKRAFEIIEELLTTTSNIIKDCPCLDGCPSCIHSPKCGSGNKPLDKKAACLTLEILLGKSGLSEDIPSEREEKEVEDVDRIEGKIGPTNEELLVSKRVLFFDLETQRSAEEVGGWGNLHLMRLALGVVYDLKEHKFFVFKEEEVEALIAYLKRADLIVGFNIEKFDYGVLRGYSSFDFHKLPTFDILSDIQQRLGFRLALGHLAKVTLGQEKLADGLQSLQWFKEGRLDEIMEYCKKDVQITREIFEFGLKNGYLLYESKFHGQVRVAVQWDLQKLLQGRLA</sequence>
<feature type="domain" description="Helicase ATP-binding" evidence="3">
    <location>
        <begin position="69"/>
        <end position="250"/>
    </location>
</feature>
<keyword evidence="2" id="KW-0067">ATP-binding</keyword>
<dbReference type="InterPro" id="IPR018973">
    <property type="entry name" value="MZB"/>
</dbReference>
<dbReference type="Pfam" id="PF00271">
    <property type="entry name" value="Helicase_C"/>
    <property type="match status" value="1"/>
</dbReference>
<feature type="domain" description="Helicase C-terminal" evidence="4">
    <location>
        <begin position="277"/>
        <end position="427"/>
    </location>
</feature>
<keyword evidence="5" id="KW-0378">Hydrolase</keyword>
<dbReference type="SMART" id="SM00487">
    <property type="entry name" value="DEXDc"/>
    <property type="match status" value="1"/>
</dbReference>
<keyword evidence="5" id="KW-0347">Helicase</keyword>
<gene>
    <name evidence="5" type="ORF">HY730_03330</name>
</gene>
<dbReference type="PROSITE" id="PS51192">
    <property type="entry name" value="HELICASE_ATP_BIND_1"/>
    <property type="match status" value="1"/>
</dbReference>
<dbReference type="SUPFAM" id="SSF52540">
    <property type="entry name" value="P-loop containing nucleoside triphosphate hydrolases"/>
    <property type="match status" value="1"/>
</dbReference>
<proteinExistence type="predicted"/>
<dbReference type="CDD" id="cd17923">
    <property type="entry name" value="DEXHc_Hrq1-like"/>
    <property type="match status" value="1"/>
</dbReference>
<evidence type="ECO:0000256" key="2">
    <source>
        <dbReference type="ARBA" id="ARBA00022840"/>
    </source>
</evidence>
<dbReference type="CDD" id="cd18797">
    <property type="entry name" value="SF2_C_Hrq"/>
    <property type="match status" value="1"/>
</dbReference>
<dbReference type="InterPro" id="IPR055227">
    <property type="entry name" value="HRQ1_WHD"/>
</dbReference>
<keyword evidence="1" id="KW-0547">Nucleotide-binding</keyword>
<dbReference type="GO" id="GO:0005524">
    <property type="term" value="F:ATP binding"/>
    <property type="evidence" value="ECO:0007669"/>
    <property type="project" value="UniProtKB-KW"/>
</dbReference>
<dbReference type="EMBL" id="JACQWF010000147">
    <property type="protein sequence ID" value="MBI4595392.1"/>
    <property type="molecule type" value="Genomic_DNA"/>
</dbReference>
<dbReference type="SMART" id="SM00490">
    <property type="entry name" value="HELICc"/>
    <property type="match status" value="1"/>
</dbReference>
<dbReference type="InterPro" id="IPR038720">
    <property type="entry name" value="YprB_RNase_H-like_dom"/>
</dbReference>
<evidence type="ECO:0000259" key="4">
    <source>
        <dbReference type="PROSITE" id="PS51194"/>
    </source>
</evidence>
<dbReference type="InterPro" id="IPR014001">
    <property type="entry name" value="Helicase_ATP-bd"/>
</dbReference>
<dbReference type="PANTHER" id="PTHR47957">
    <property type="entry name" value="ATP-DEPENDENT HELICASE HRQ1"/>
    <property type="match status" value="1"/>
</dbReference>